<dbReference type="STRING" id="1263082.A0A068S1T8"/>
<keyword evidence="10" id="KW-1185">Reference proteome</keyword>
<keyword evidence="4" id="KW-0238">DNA-binding</keyword>
<feature type="region of interest" description="Disordered" evidence="6">
    <location>
        <begin position="1"/>
        <end position="22"/>
    </location>
</feature>
<dbReference type="Gene3D" id="2.40.50.140">
    <property type="entry name" value="Nucleic acid-binding proteins"/>
    <property type="match status" value="1"/>
</dbReference>
<dbReference type="GO" id="GO:0006260">
    <property type="term" value="P:DNA replication"/>
    <property type="evidence" value="ECO:0007669"/>
    <property type="project" value="UniProtKB-KW"/>
</dbReference>
<dbReference type="InterPro" id="IPR036390">
    <property type="entry name" value="WH_DNA-bd_sf"/>
</dbReference>
<protein>
    <submittedName>
        <fullName evidence="9">Single-stranded dna binding protein ssb2</fullName>
    </submittedName>
</protein>
<evidence type="ECO:0000313" key="9">
    <source>
        <dbReference type="EMBL" id="CDH56348.1"/>
    </source>
</evidence>
<organism evidence="9 10">
    <name type="scientific">Lichtheimia corymbifera JMRC:FSU:9682</name>
    <dbReference type="NCBI Taxonomy" id="1263082"/>
    <lineage>
        <taxon>Eukaryota</taxon>
        <taxon>Fungi</taxon>
        <taxon>Fungi incertae sedis</taxon>
        <taxon>Mucoromycota</taxon>
        <taxon>Mucoromycotina</taxon>
        <taxon>Mucoromycetes</taxon>
        <taxon>Mucorales</taxon>
        <taxon>Lichtheimiaceae</taxon>
        <taxon>Lichtheimia</taxon>
    </lineage>
</organism>
<keyword evidence="3" id="KW-0235">DNA replication</keyword>
<dbReference type="AlphaFoldDB" id="A0A068S1T8"/>
<dbReference type="FunFam" id="1.10.10.10:FF:000168">
    <property type="entry name" value="Replication protein A 32 kDa subunit"/>
    <property type="match status" value="1"/>
</dbReference>
<comment type="caution">
    <text evidence="9">The sequence shown here is derived from an EMBL/GenBank/DDBJ whole genome shotgun (WGS) entry which is preliminary data.</text>
</comment>
<dbReference type="CDD" id="cd04478">
    <property type="entry name" value="RPA2_DBD_D"/>
    <property type="match status" value="1"/>
</dbReference>
<dbReference type="GO" id="GO:0005662">
    <property type="term" value="C:DNA replication factor A complex"/>
    <property type="evidence" value="ECO:0007669"/>
    <property type="project" value="TreeGrafter"/>
</dbReference>
<evidence type="ECO:0000256" key="2">
    <source>
        <dbReference type="ARBA" id="ARBA00007815"/>
    </source>
</evidence>
<dbReference type="InterPro" id="IPR012340">
    <property type="entry name" value="NA-bd_OB-fold"/>
</dbReference>
<feature type="domain" description="Replication protein A C-terminal" evidence="8">
    <location>
        <begin position="154"/>
        <end position="227"/>
    </location>
</feature>
<dbReference type="InterPro" id="IPR036388">
    <property type="entry name" value="WH-like_DNA-bd_sf"/>
</dbReference>
<dbReference type="InterPro" id="IPR014646">
    <property type="entry name" value="Rfa2/RPA32"/>
</dbReference>
<evidence type="ECO:0000256" key="3">
    <source>
        <dbReference type="ARBA" id="ARBA00022705"/>
    </source>
</evidence>
<dbReference type="SUPFAM" id="SSF50249">
    <property type="entry name" value="Nucleic acid-binding proteins"/>
    <property type="match status" value="1"/>
</dbReference>
<keyword evidence="5" id="KW-0539">Nucleus</keyword>
<dbReference type="VEuPathDB" id="FungiDB:LCOR_07406.1"/>
<evidence type="ECO:0000256" key="5">
    <source>
        <dbReference type="ARBA" id="ARBA00023242"/>
    </source>
</evidence>
<dbReference type="Proteomes" id="UP000027586">
    <property type="component" value="Unassembled WGS sequence"/>
</dbReference>
<evidence type="ECO:0000256" key="1">
    <source>
        <dbReference type="ARBA" id="ARBA00004123"/>
    </source>
</evidence>
<dbReference type="Gene3D" id="1.10.10.10">
    <property type="entry name" value="Winged helix-like DNA-binding domain superfamily/Winged helix DNA-binding domain"/>
    <property type="match status" value="1"/>
</dbReference>
<sequence length="233" mass="26443">MEGGFFNNDNSEGTSFNGSKRSFNEHTIRPLTVKQFQDIQIVSDNVFRLDDMDINSVTVVGVVRDISPSTTNLQYTIEDGTAMMEVRHWHEGSNEGGELPNDISKGTYVRINGRVNQFNNRINCIAFAIRPITDFNEITFHFLEAILAHVRFTKPSGGDRMEIDSGNGAQKSLNERIIDVVKRYQDDEEGVHVDQIAKELQEDGEKIRSLVEELQNEGHLYTTTDDYHIKSTD</sequence>
<gene>
    <name evidence="9" type="ORF">LCOR_07406.1</name>
</gene>
<dbReference type="PIRSF" id="PIRSF036949">
    <property type="entry name" value="RPA32"/>
    <property type="match status" value="1"/>
</dbReference>
<feature type="domain" description="OB" evidence="7">
    <location>
        <begin position="57"/>
        <end position="132"/>
    </location>
</feature>
<feature type="compositionally biased region" description="Polar residues" evidence="6">
    <location>
        <begin position="7"/>
        <end position="21"/>
    </location>
</feature>
<dbReference type="InterPro" id="IPR004365">
    <property type="entry name" value="NA-bd_OB_tRNA"/>
</dbReference>
<reference evidence="9" key="1">
    <citation type="submission" date="2013-08" db="EMBL/GenBank/DDBJ databases">
        <title>Gene expansion shapes genome architecture in the human pathogen Lichtheimia corymbifera: an evolutionary genomics analysis in the ancient terrestrial Mucorales (Mucoromycotina).</title>
        <authorList>
            <person name="Schwartze V.U."/>
            <person name="Winter S."/>
            <person name="Shelest E."/>
            <person name="Marcet-Houben M."/>
            <person name="Horn F."/>
            <person name="Wehner S."/>
            <person name="Hoffmann K."/>
            <person name="Riege K."/>
            <person name="Sammeth M."/>
            <person name="Nowrousian M."/>
            <person name="Valiante V."/>
            <person name="Linde J."/>
            <person name="Jacobsen I.D."/>
            <person name="Marz M."/>
            <person name="Brakhage A.A."/>
            <person name="Gabaldon T."/>
            <person name="Bocker S."/>
            <person name="Voigt K."/>
        </authorList>
    </citation>
    <scope>NUCLEOTIDE SEQUENCE [LARGE SCALE GENOMIC DNA]</scope>
    <source>
        <strain evidence="9">FSU 9682</strain>
    </source>
</reference>
<dbReference type="GO" id="GO:0000724">
    <property type="term" value="P:double-strand break repair via homologous recombination"/>
    <property type="evidence" value="ECO:0007669"/>
    <property type="project" value="TreeGrafter"/>
</dbReference>
<dbReference type="GO" id="GO:0000781">
    <property type="term" value="C:chromosome, telomeric region"/>
    <property type="evidence" value="ECO:0007669"/>
    <property type="project" value="TreeGrafter"/>
</dbReference>
<dbReference type="OrthoDB" id="25571at2759"/>
<evidence type="ECO:0000256" key="6">
    <source>
        <dbReference type="SAM" id="MobiDB-lite"/>
    </source>
</evidence>
<dbReference type="SUPFAM" id="SSF46785">
    <property type="entry name" value="Winged helix' DNA-binding domain"/>
    <property type="match status" value="1"/>
</dbReference>
<dbReference type="GO" id="GO:0003697">
    <property type="term" value="F:single-stranded DNA binding"/>
    <property type="evidence" value="ECO:0007669"/>
    <property type="project" value="TreeGrafter"/>
</dbReference>
<name>A0A068S1T8_9FUNG</name>
<dbReference type="Pfam" id="PF08784">
    <property type="entry name" value="RPA_C"/>
    <property type="match status" value="1"/>
</dbReference>
<dbReference type="GO" id="GO:0006289">
    <property type="term" value="P:nucleotide-excision repair"/>
    <property type="evidence" value="ECO:0007669"/>
    <property type="project" value="TreeGrafter"/>
</dbReference>
<evidence type="ECO:0000259" key="7">
    <source>
        <dbReference type="Pfam" id="PF01336"/>
    </source>
</evidence>
<dbReference type="GO" id="GO:0035861">
    <property type="term" value="C:site of double-strand break"/>
    <property type="evidence" value="ECO:0007669"/>
    <property type="project" value="TreeGrafter"/>
</dbReference>
<dbReference type="InterPro" id="IPR040260">
    <property type="entry name" value="RFA2-like"/>
</dbReference>
<dbReference type="Pfam" id="PF01336">
    <property type="entry name" value="tRNA_anti-codon"/>
    <property type="match status" value="1"/>
</dbReference>
<proteinExistence type="inferred from homology"/>
<accession>A0A068S1T8</accession>
<dbReference type="PANTHER" id="PTHR13989:SF16">
    <property type="entry name" value="REPLICATION PROTEIN A2"/>
    <property type="match status" value="1"/>
</dbReference>
<comment type="similarity">
    <text evidence="2">Belongs to the replication factor A protein 2 family.</text>
</comment>
<evidence type="ECO:0000256" key="4">
    <source>
        <dbReference type="ARBA" id="ARBA00023125"/>
    </source>
</evidence>
<evidence type="ECO:0000259" key="8">
    <source>
        <dbReference type="Pfam" id="PF08784"/>
    </source>
</evidence>
<dbReference type="EMBL" id="CBTN010000036">
    <property type="protein sequence ID" value="CDH56348.1"/>
    <property type="molecule type" value="Genomic_DNA"/>
</dbReference>
<evidence type="ECO:0000313" key="10">
    <source>
        <dbReference type="Proteomes" id="UP000027586"/>
    </source>
</evidence>
<dbReference type="InterPro" id="IPR014892">
    <property type="entry name" value="RPA_C"/>
</dbReference>
<dbReference type="PANTHER" id="PTHR13989">
    <property type="entry name" value="REPLICATION PROTEIN A-RELATED"/>
    <property type="match status" value="1"/>
</dbReference>
<comment type="subcellular location">
    <subcellularLocation>
        <location evidence="1">Nucleus</location>
    </subcellularLocation>
</comment>